<keyword evidence="3" id="KW-1185">Reference proteome</keyword>
<dbReference type="CDD" id="cd22157">
    <property type="entry name" value="F-box_AtFBW1-like"/>
    <property type="match status" value="1"/>
</dbReference>
<dbReference type="PANTHER" id="PTHR31672">
    <property type="entry name" value="BNACNNG10540D PROTEIN"/>
    <property type="match status" value="1"/>
</dbReference>
<dbReference type="EMBL" id="JAUIZM010000004">
    <property type="protein sequence ID" value="KAK1387821.1"/>
    <property type="molecule type" value="Genomic_DNA"/>
</dbReference>
<dbReference type="InterPro" id="IPR017451">
    <property type="entry name" value="F-box-assoc_interact_dom"/>
</dbReference>
<dbReference type="Pfam" id="PF00646">
    <property type="entry name" value="F-box"/>
    <property type="match status" value="1"/>
</dbReference>
<dbReference type="Proteomes" id="UP001237642">
    <property type="component" value="Unassembled WGS sequence"/>
</dbReference>
<evidence type="ECO:0000259" key="1">
    <source>
        <dbReference type="SMART" id="SM00256"/>
    </source>
</evidence>
<reference evidence="2" key="1">
    <citation type="submission" date="2023-02" db="EMBL/GenBank/DDBJ databases">
        <title>Genome of toxic invasive species Heracleum sosnowskyi carries increased number of genes despite the absence of recent whole-genome duplications.</title>
        <authorList>
            <person name="Schelkunov M."/>
            <person name="Shtratnikova V."/>
            <person name="Makarenko M."/>
            <person name="Klepikova A."/>
            <person name="Omelchenko D."/>
            <person name="Novikova G."/>
            <person name="Obukhova E."/>
            <person name="Bogdanov V."/>
            <person name="Penin A."/>
            <person name="Logacheva M."/>
        </authorList>
    </citation>
    <scope>NUCLEOTIDE SEQUENCE</scope>
    <source>
        <strain evidence="2">Hsosn_3</strain>
        <tissue evidence="2">Leaf</tissue>
    </source>
</reference>
<dbReference type="InterPro" id="IPR036047">
    <property type="entry name" value="F-box-like_dom_sf"/>
</dbReference>
<gene>
    <name evidence="2" type="ORF">POM88_015999</name>
</gene>
<comment type="caution">
    <text evidence="2">The sequence shown here is derived from an EMBL/GenBank/DDBJ whole genome shotgun (WGS) entry which is preliminary data.</text>
</comment>
<name>A0AAD8IN07_9APIA</name>
<organism evidence="2 3">
    <name type="scientific">Heracleum sosnowskyi</name>
    <dbReference type="NCBI Taxonomy" id="360622"/>
    <lineage>
        <taxon>Eukaryota</taxon>
        <taxon>Viridiplantae</taxon>
        <taxon>Streptophyta</taxon>
        <taxon>Embryophyta</taxon>
        <taxon>Tracheophyta</taxon>
        <taxon>Spermatophyta</taxon>
        <taxon>Magnoliopsida</taxon>
        <taxon>eudicotyledons</taxon>
        <taxon>Gunneridae</taxon>
        <taxon>Pentapetalae</taxon>
        <taxon>asterids</taxon>
        <taxon>campanulids</taxon>
        <taxon>Apiales</taxon>
        <taxon>Apiaceae</taxon>
        <taxon>Apioideae</taxon>
        <taxon>apioid superclade</taxon>
        <taxon>Tordylieae</taxon>
        <taxon>Tordyliinae</taxon>
        <taxon>Heracleum</taxon>
    </lineage>
</organism>
<dbReference type="Gene3D" id="1.20.1280.50">
    <property type="match status" value="1"/>
</dbReference>
<dbReference type="Pfam" id="PF08268">
    <property type="entry name" value="FBA_3"/>
    <property type="match status" value="1"/>
</dbReference>
<dbReference type="NCBIfam" id="TIGR01640">
    <property type="entry name" value="F_box_assoc_1"/>
    <property type="match status" value="1"/>
</dbReference>
<dbReference type="PANTHER" id="PTHR31672:SF13">
    <property type="entry name" value="F-BOX PROTEIN CPR30-LIKE"/>
    <property type="match status" value="1"/>
</dbReference>
<evidence type="ECO:0000313" key="3">
    <source>
        <dbReference type="Proteomes" id="UP001237642"/>
    </source>
</evidence>
<reference evidence="2" key="2">
    <citation type="submission" date="2023-05" db="EMBL/GenBank/DDBJ databases">
        <authorList>
            <person name="Schelkunov M.I."/>
        </authorList>
    </citation>
    <scope>NUCLEOTIDE SEQUENCE</scope>
    <source>
        <strain evidence="2">Hsosn_3</strain>
        <tissue evidence="2">Leaf</tissue>
    </source>
</reference>
<evidence type="ECO:0000313" key="2">
    <source>
        <dbReference type="EMBL" id="KAK1387821.1"/>
    </source>
</evidence>
<dbReference type="InterPro" id="IPR001810">
    <property type="entry name" value="F-box_dom"/>
</dbReference>
<sequence length="330" mass="37813">MDNLPEHVLVENILLLLPVKSLVCMRSVCKSWRSLILNPDFVELHMAKTMADPYSDNLIAYDRWSDDQLSVVNTNFLDKGVSYLDFPSNPKSCYVVGSCNGLICVAYEQNIGKPKRLYLWNPATREVVRTVTEAKYASVMPIRVEVYSLIKNNWKEIKVKTNLLLQSKCPVIVKGAIYWKIKHVVDYHSRFALLSFDVKSENLCTISLPDSIMCRQYSWDISLFEFKESVAVIDEKGQNEDISIWTLDDDRCWIMKFTITMRPSPFKIVGCLKTGEIVGKNCVDGRLLLYNPVNNVVKQTQLKIANPRVYSFSESLVNLSLLKQEYAKEG</sequence>
<dbReference type="AlphaFoldDB" id="A0AAD8IN07"/>
<dbReference type="InterPro" id="IPR013187">
    <property type="entry name" value="F-box-assoc_dom_typ3"/>
</dbReference>
<accession>A0AAD8IN07</accession>
<protein>
    <recommendedName>
        <fullName evidence="1">F-box domain-containing protein</fullName>
    </recommendedName>
</protein>
<dbReference type="SMART" id="SM00256">
    <property type="entry name" value="FBOX"/>
    <property type="match status" value="1"/>
</dbReference>
<dbReference type="SUPFAM" id="SSF81383">
    <property type="entry name" value="F-box domain"/>
    <property type="match status" value="1"/>
</dbReference>
<feature type="domain" description="F-box" evidence="1">
    <location>
        <begin position="4"/>
        <end position="45"/>
    </location>
</feature>
<proteinExistence type="predicted"/>
<dbReference type="InterPro" id="IPR050796">
    <property type="entry name" value="SCF_F-box_component"/>
</dbReference>